<keyword evidence="3" id="KW-0520">NAD</keyword>
<accession>A0A847S9M8</accession>
<sequence length="231" mass="23796">MSMLAGKVVIIAGGFGFLGMAVAAAAQAQGARVALLGQTRDAVPTRTDSLLPLPGVDLTDLPACQHAVQQVLQQFGRLDGLINVAGGFRYETLSEGDVLSWDLMYQMNLRTALTMSKAVLPTLLTQGQGRIVNIGANAATRGSAGMGAYTASKAGVARLTESLADELKARGITVNAVLPGIIDTPANRADMPDADTSRWVAPADIAAAILFLLSDAAHKITGASLPVTGSL</sequence>
<gene>
    <name evidence="7" type="ORF">HF682_10785</name>
</gene>
<dbReference type="PANTHER" id="PTHR24321">
    <property type="entry name" value="DEHYDROGENASES, SHORT CHAIN"/>
    <property type="match status" value="1"/>
</dbReference>
<dbReference type="Proteomes" id="UP000587991">
    <property type="component" value="Unassembled WGS sequence"/>
</dbReference>
<dbReference type="PRINTS" id="PR00081">
    <property type="entry name" value="GDHRDH"/>
</dbReference>
<keyword evidence="5" id="KW-0732">Signal</keyword>
<dbReference type="InterPro" id="IPR036291">
    <property type="entry name" value="NAD(P)-bd_dom_sf"/>
</dbReference>
<dbReference type="PROSITE" id="PS00061">
    <property type="entry name" value="ADH_SHORT"/>
    <property type="match status" value="1"/>
</dbReference>
<comment type="similarity">
    <text evidence="1 4">Belongs to the short-chain dehydrogenases/reductases (SDR) family.</text>
</comment>
<dbReference type="FunFam" id="3.40.50.720:FF:000084">
    <property type="entry name" value="Short-chain dehydrogenase reductase"/>
    <property type="match status" value="1"/>
</dbReference>
<evidence type="ECO:0000256" key="5">
    <source>
        <dbReference type="SAM" id="SignalP"/>
    </source>
</evidence>
<evidence type="ECO:0000313" key="8">
    <source>
        <dbReference type="Proteomes" id="UP000587991"/>
    </source>
</evidence>
<feature type="domain" description="Ketoreductase" evidence="6">
    <location>
        <begin position="7"/>
        <end position="185"/>
    </location>
</feature>
<feature type="signal peptide" evidence="5">
    <location>
        <begin position="1"/>
        <end position="28"/>
    </location>
</feature>
<dbReference type="GO" id="GO:0016491">
    <property type="term" value="F:oxidoreductase activity"/>
    <property type="evidence" value="ECO:0007669"/>
    <property type="project" value="UniProtKB-KW"/>
</dbReference>
<dbReference type="AlphaFoldDB" id="A0A847S9M8"/>
<evidence type="ECO:0000259" key="6">
    <source>
        <dbReference type="SMART" id="SM00822"/>
    </source>
</evidence>
<dbReference type="InterPro" id="IPR057326">
    <property type="entry name" value="KR_dom"/>
</dbReference>
<evidence type="ECO:0000256" key="3">
    <source>
        <dbReference type="ARBA" id="ARBA00023027"/>
    </source>
</evidence>
<proteinExistence type="inferred from homology"/>
<organism evidence="7 8">
    <name type="scientific">Leeia aquatica</name>
    <dbReference type="NCBI Taxonomy" id="2725557"/>
    <lineage>
        <taxon>Bacteria</taxon>
        <taxon>Pseudomonadati</taxon>
        <taxon>Pseudomonadota</taxon>
        <taxon>Betaproteobacteria</taxon>
        <taxon>Neisseriales</taxon>
        <taxon>Leeiaceae</taxon>
        <taxon>Leeia</taxon>
    </lineage>
</organism>
<dbReference type="Pfam" id="PF00106">
    <property type="entry name" value="adh_short"/>
    <property type="match status" value="1"/>
</dbReference>
<keyword evidence="2" id="KW-0560">Oxidoreductase</keyword>
<dbReference type="SMART" id="SM00822">
    <property type="entry name" value="PKS_KR"/>
    <property type="match status" value="1"/>
</dbReference>
<dbReference type="PRINTS" id="PR00080">
    <property type="entry name" value="SDRFAMILY"/>
</dbReference>
<reference evidence="7 8" key="1">
    <citation type="submission" date="2020-04" db="EMBL/GenBank/DDBJ databases">
        <title>Draft genome of Leeia sp. IMCC25680.</title>
        <authorList>
            <person name="Song J."/>
            <person name="Cho J.-C."/>
        </authorList>
    </citation>
    <scope>NUCLEOTIDE SEQUENCE [LARGE SCALE GENOMIC DNA]</scope>
    <source>
        <strain evidence="7 8">IMCC25680</strain>
    </source>
</reference>
<evidence type="ECO:0000256" key="4">
    <source>
        <dbReference type="RuleBase" id="RU000363"/>
    </source>
</evidence>
<dbReference type="EMBL" id="JABAIM010000002">
    <property type="protein sequence ID" value="NLR75647.1"/>
    <property type="molecule type" value="Genomic_DNA"/>
</dbReference>
<evidence type="ECO:0000256" key="1">
    <source>
        <dbReference type="ARBA" id="ARBA00006484"/>
    </source>
</evidence>
<name>A0A847S9M8_9NEIS</name>
<comment type="caution">
    <text evidence="7">The sequence shown here is derived from an EMBL/GenBank/DDBJ whole genome shotgun (WGS) entry which is preliminary data.</text>
</comment>
<evidence type="ECO:0000313" key="7">
    <source>
        <dbReference type="EMBL" id="NLR75647.1"/>
    </source>
</evidence>
<evidence type="ECO:0000256" key="2">
    <source>
        <dbReference type="ARBA" id="ARBA00023002"/>
    </source>
</evidence>
<dbReference type="RefSeq" id="WP_168877298.1">
    <property type="nucleotide sequence ID" value="NZ_JABAIM010000002.1"/>
</dbReference>
<dbReference type="SUPFAM" id="SSF51735">
    <property type="entry name" value="NAD(P)-binding Rossmann-fold domains"/>
    <property type="match status" value="1"/>
</dbReference>
<dbReference type="Gene3D" id="3.40.50.720">
    <property type="entry name" value="NAD(P)-binding Rossmann-like Domain"/>
    <property type="match status" value="1"/>
</dbReference>
<protein>
    <submittedName>
        <fullName evidence="7">SDR family oxidoreductase</fullName>
    </submittedName>
</protein>
<dbReference type="InterPro" id="IPR020904">
    <property type="entry name" value="Sc_DH/Rdtase_CS"/>
</dbReference>
<dbReference type="InterPro" id="IPR002347">
    <property type="entry name" value="SDR_fam"/>
</dbReference>
<keyword evidence="8" id="KW-1185">Reference proteome</keyword>
<feature type="chain" id="PRO_5032809245" evidence="5">
    <location>
        <begin position="29"/>
        <end position="231"/>
    </location>
</feature>
<dbReference type="PANTHER" id="PTHR24321:SF8">
    <property type="entry name" value="ESTRADIOL 17-BETA-DEHYDROGENASE 8-RELATED"/>
    <property type="match status" value="1"/>
</dbReference>